<accession>A0A4Y8W930</accession>
<dbReference type="OrthoDB" id="101972at2"/>
<evidence type="ECO:0000313" key="2">
    <source>
        <dbReference type="EMBL" id="TFH89419.1"/>
    </source>
</evidence>
<dbReference type="EMBL" id="SATR01000069">
    <property type="protein sequence ID" value="TFH89419.1"/>
    <property type="molecule type" value="Genomic_DNA"/>
</dbReference>
<sequence>MKVKHLAIVGGGVAGISAYISAIRSGAFNRITVFDACGVGKGSGLSAFSDRMLCNTPVELNSIDADNVMDFYHYCVRQGYACTPQDYVPRSLFVEYLVRTFEQHRRQFDAQCGRTEVVNLSVNAINHQTREIITSSGQRYPYDNCLLCLGPTRPSAYDVDQSEVENAKNAVVFGTKLSAIDLSIYLCSKGVHTTMVSPSGELPSVRTRLYERRDGPRFSERVALRQLREAKSLEYRKLNAYSKLTRDIHESGTNTWQDMIGDMLQRNMHKPTPLIRRTLMLAPRIIKRYLSAFTYGNAVLIQQFIDQGLLTILKGNKYDYLSPKERTLHLDGGDALLPQLTMNDHVVQITYEPSSKVNVDVETLSRYGIYASGALNRDVDLVVNYIRYITQNNKKNISLMMKERRAQYEDLCC</sequence>
<dbReference type="RefSeq" id="WP_134837419.1">
    <property type="nucleotide sequence ID" value="NZ_SATR01000069.1"/>
</dbReference>
<dbReference type="InterPro" id="IPR052189">
    <property type="entry name" value="L-asp_N-monooxygenase_NS-form"/>
</dbReference>
<comment type="caution">
    <text evidence="2">The sequence shown here is derived from an EMBL/GenBank/DDBJ whole genome shotgun (WGS) entry which is preliminary data.</text>
</comment>
<dbReference type="PANTHER" id="PTHR40254">
    <property type="entry name" value="BLR0577 PROTEIN"/>
    <property type="match status" value="1"/>
</dbReference>
<organism evidence="2 3">
    <name type="scientific">Vibrio ouci</name>
    <dbReference type="NCBI Taxonomy" id="2499078"/>
    <lineage>
        <taxon>Bacteria</taxon>
        <taxon>Pseudomonadati</taxon>
        <taxon>Pseudomonadota</taxon>
        <taxon>Gammaproteobacteria</taxon>
        <taxon>Vibrionales</taxon>
        <taxon>Vibrionaceae</taxon>
        <taxon>Vibrio</taxon>
    </lineage>
</organism>
<protein>
    <submittedName>
        <fullName evidence="2">FAD/NAD(P)-binding protein</fullName>
    </submittedName>
</protein>
<evidence type="ECO:0000313" key="3">
    <source>
        <dbReference type="Proteomes" id="UP000297753"/>
    </source>
</evidence>
<keyword evidence="3" id="KW-1185">Reference proteome</keyword>
<proteinExistence type="predicted"/>
<name>A0A4Y8W930_9VIBR</name>
<dbReference type="SUPFAM" id="SSF51905">
    <property type="entry name" value="FAD/NAD(P)-binding domain"/>
    <property type="match status" value="1"/>
</dbReference>
<dbReference type="PANTHER" id="PTHR40254:SF1">
    <property type="entry name" value="BLR0577 PROTEIN"/>
    <property type="match status" value="1"/>
</dbReference>
<evidence type="ECO:0000259" key="1">
    <source>
        <dbReference type="Pfam" id="PF13454"/>
    </source>
</evidence>
<gene>
    <name evidence="2" type="ORF">ELS82_22365</name>
</gene>
<dbReference type="InterPro" id="IPR036188">
    <property type="entry name" value="FAD/NAD-bd_sf"/>
</dbReference>
<dbReference type="Pfam" id="PF13454">
    <property type="entry name" value="NAD_binding_9"/>
    <property type="match status" value="1"/>
</dbReference>
<reference evidence="2 3" key="1">
    <citation type="submission" date="2019-01" db="EMBL/GenBank/DDBJ databases">
        <title>Vibrio BEI176 sp. nov, a marine bacterium isolated from China: eastern marignal seas.</title>
        <authorList>
            <person name="Li B."/>
        </authorList>
    </citation>
    <scope>NUCLEOTIDE SEQUENCE [LARGE SCALE GENOMIC DNA]</scope>
    <source>
        <strain evidence="2 3">BEI176</strain>
    </source>
</reference>
<dbReference type="Proteomes" id="UP000297753">
    <property type="component" value="Unassembled WGS sequence"/>
</dbReference>
<feature type="domain" description="FAD-dependent urate hydroxylase HpyO/Asp monooxygenase CreE-like FAD/NAD(P)-binding" evidence="1">
    <location>
        <begin position="7"/>
        <end position="151"/>
    </location>
</feature>
<dbReference type="InterPro" id="IPR038732">
    <property type="entry name" value="HpyO/CreE_NAD-binding"/>
</dbReference>
<dbReference type="AlphaFoldDB" id="A0A4Y8W930"/>